<dbReference type="Pfam" id="PF00155">
    <property type="entry name" value="Aminotran_1_2"/>
    <property type="match status" value="1"/>
</dbReference>
<name>A0A7W8LMC6_9SPIR</name>
<dbReference type="SUPFAM" id="SSF53383">
    <property type="entry name" value="PLP-dependent transferases"/>
    <property type="match status" value="1"/>
</dbReference>
<organism evidence="2 3">
    <name type="scientific">Treponema ruminis</name>
    <dbReference type="NCBI Taxonomy" id="744515"/>
    <lineage>
        <taxon>Bacteria</taxon>
        <taxon>Pseudomonadati</taxon>
        <taxon>Spirochaetota</taxon>
        <taxon>Spirochaetia</taxon>
        <taxon>Spirochaetales</taxon>
        <taxon>Treponemataceae</taxon>
        <taxon>Treponema</taxon>
    </lineage>
</organism>
<keyword evidence="3" id="KW-1185">Reference proteome</keyword>
<evidence type="ECO:0000313" key="2">
    <source>
        <dbReference type="EMBL" id="MBB5226248.1"/>
    </source>
</evidence>
<protein>
    <submittedName>
        <fullName evidence="2">Bifunctional pyridoxal-dependent enzyme with beta-cystathionase and maltose regulon repressor activities</fullName>
    </submittedName>
</protein>
<gene>
    <name evidence="2" type="ORF">HNP76_001621</name>
</gene>
<dbReference type="InterPro" id="IPR015424">
    <property type="entry name" value="PyrdxlP-dep_Trfase"/>
</dbReference>
<dbReference type="AlphaFoldDB" id="A0A7W8LMC6"/>
<dbReference type="RefSeq" id="WP_184659338.1">
    <property type="nucleotide sequence ID" value="NZ_CP031518.1"/>
</dbReference>
<feature type="domain" description="Aminotransferase class I/classII large" evidence="1">
    <location>
        <begin position="88"/>
        <end position="365"/>
    </location>
</feature>
<evidence type="ECO:0000313" key="3">
    <source>
        <dbReference type="Proteomes" id="UP000518887"/>
    </source>
</evidence>
<sequence length="376" mass="43764">MTDYEIEMALQDSQESFPLETRPVNLSYWNTGSEYQSGVRRILKYDTAQDLFDYHYYLPDGTEKPIALKFGFSEADCQKLRIDPLTQSTIAISSVIAFLSRQNMSVGIIRPAYFTVEVCCKDFKVPYTIFDDYEEDINEKFDAQRLLDSGCQAFWFTSPINSMSIYFKDHVIKEIQKILDAGKVVIFDESLCMNGMELARKFGMQENLIYIYSPHKTLGLQGIKFSATVVHQKFYDEIDDIQDYYGGSLNYSCQQGASHFITKNFDDCLAFYKDYYQKNLKIVREVIQKYNFAHVSSEIAGHYAMIFLDWPIDDEVFVNSMKDLMKKSGYFVFPGIMQDFDTSKRFCFRINLLLNHRDIEKGLNVILEYLKNESEA</sequence>
<dbReference type="Proteomes" id="UP000518887">
    <property type="component" value="Unassembled WGS sequence"/>
</dbReference>
<dbReference type="InterPro" id="IPR004839">
    <property type="entry name" value="Aminotransferase_I/II_large"/>
</dbReference>
<proteinExistence type="predicted"/>
<accession>A0A7W8LMC6</accession>
<dbReference type="EMBL" id="JACHFQ010000005">
    <property type="protein sequence ID" value="MBB5226248.1"/>
    <property type="molecule type" value="Genomic_DNA"/>
</dbReference>
<dbReference type="InterPro" id="IPR015422">
    <property type="entry name" value="PyrdxlP-dep_Trfase_small"/>
</dbReference>
<comment type="caution">
    <text evidence="2">The sequence shown here is derived from an EMBL/GenBank/DDBJ whole genome shotgun (WGS) entry which is preliminary data.</text>
</comment>
<evidence type="ECO:0000259" key="1">
    <source>
        <dbReference type="Pfam" id="PF00155"/>
    </source>
</evidence>
<dbReference type="InterPro" id="IPR015421">
    <property type="entry name" value="PyrdxlP-dep_Trfase_major"/>
</dbReference>
<reference evidence="2 3" key="1">
    <citation type="submission" date="2020-08" db="EMBL/GenBank/DDBJ databases">
        <title>Genomic Encyclopedia of Type Strains, Phase IV (KMG-IV): sequencing the most valuable type-strain genomes for metagenomic binning, comparative biology and taxonomic classification.</title>
        <authorList>
            <person name="Goeker M."/>
        </authorList>
    </citation>
    <scope>NUCLEOTIDE SEQUENCE [LARGE SCALE GENOMIC DNA]</scope>
    <source>
        <strain evidence="2 3">DSM 103462</strain>
    </source>
</reference>
<dbReference type="Gene3D" id="3.90.1150.10">
    <property type="entry name" value="Aspartate Aminotransferase, domain 1"/>
    <property type="match status" value="1"/>
</dbReference>
<dbReference type="Gene3D" id="3.40.640.10">
    <property type="entry name" value="Type I PLP-dependent aspartate aminotransferase-like (Major domain)"/>
    <property type="match status" value="1"/>
</dbReference>
<dbReference type="GO" id="GO:0030170">
    <property type="term" value="F:pyridoxal phosphate binding"/>
    <property type="evidence" value="ECO:0007669"/>
    <property type="project" value="InterPro"/>
</dbReference>